<protein>
    <submittedName>
        <fullName evidence="1">Uncharacterized protein</fullName>
    </submittedName>
</protein>
<sequence length="207" mass="23459">MEAPAHSALLRRLSPVEGGAVTPVPVASQPLVPAQPLDTALPVQFNTGQGWQLTHRCPSTGEQIEWNWQYKEWFREGQALSTYKLRDQSLLDERASMFTWLQPYNEDTPRGQYYEYHLVARPGAKPLSAELAAFPGVHYYANAAGTAQFLALYQMRYQYDVEEPERAFFQVNIYEIVQVQVADEQALARRIGQAQQAAIHHNRLIAG</sequence>
<evidence type="ECO:0000313" key="2">
    <source>
        <dbReference type="Proteomes" id="UP000228535"/>
    </source>
</evidence>
<proteinExistence type="predicted"/>
<keyword evidence="2" id="KW-1185">Reference proteome</keyword>
<comment type="caution">
    <text evidence="1">The sequence shown here is derived from an EMBL/GenBank/DDBJ whole genome shotgun (WGS) entry which is preliminary data.</text>
</comment>
<dbReference type="Proteomes" id="UP000228535">
    <property type="component" value="Unassembled WGS sequence"/>
</dbReference>
<gene>
    <name evidence="1" type="ORF">CLV45_2710</name>
</gene>
<dbReference type="EMBL" id="PGFA01000001">
    <property type="protein sequence ID" value="PJJ61272.1"/>
    <property type="molecule type" value="Genomic_DNA"/>
</dbReference>
<organism evidence="1 2">
    <name type="scientific">Hymenobacter chitinivorans DSM 11115</name>
    <dbReference type="NCBI Taxonomy" id="1121954"/>
    <lineage>
        <taxon>Bacteria</taxon>
        <taxon>Pseudomonadati</taxon>
        <taxon>Bacteroidota</taxon>
        <taxon>Cytophagia</taxon>
        <taxon>Cytophagales</taxon>
        <taxon>Hymenobacteraceae</taxon>
        <taxon>Hymenobacter</taxon>
    </lineage>
</organism>
<name>A0A2M9BTN4_9BACT</name>
<evidence type="ECO:0000313" key="1">
    <source>
        <dbReference type="EMBL" id="PJJ61272.1"/>
    </source>
</evidence>
<reference evidence="1 2" key="1">
    <citation type="submission" date="2017-11" db="EMBL/GenBank/DDBJ databases">
        <title>Genomic Encyclopedia of Archaeal and Bacterial Type Strains, Phase II (KMG-II): From Individual Species to Whole Genera.</title>
        <authorList>
            <person name="Goeker M."/>
        </authorList>
    </citation>
    <scope>NUCLEOTIDE SEQUENCE [LARGE SCALE GENOMIC DNA]</scope>
    <source>
        <strain evidence="1 2">DSM 11115</strain>
    </source>
</reference>
<dbReference type="AlphaFoldDB" id="A0A2M9BTN4"/>
<accession>A0A2M9BTN4</accession>